<organism evidence="6 7">
    <name type="scientific">Photobacterium pectinilyticum</name>
    <dbReference type="NCBI Taxonomy" id="2906793"/>
    <lineage>
        <taxon>Bacteria</taxon>
        <taxon>Pseudomonadati</taxon>
        <taxon>Pseudomonadota</taxon>
        <taxon>Gammaproteobacteria</taxon>
        <taxon>Vibrionales</taxon>
        <taxon>Vibrionaceae</taxon>
        <taxon>Photobacterium</taxon>
    </lineage>
</organism>
<dbReference type="EMBL" id="JANEYT010000002">
    <property type="protein sequence ID" value="MCQ1056668.1"/>
    <property type="molecule type" value="Genomic_DNA"/>
</dbReference>
<feature type="domain" description="DTW" evidence="5">
    <location>
        <begin position="1"/>
        <end position="189"/>
    </location>
</feature>
<evidence type="ECO:0000256" key="4">
    <source>
        <dbReference type="ARBA" id="ARBA00022694"/>
    </source>
</evidence>
<proteinExistence type="predicted"/>
<gene>
    <name evidence="6" type="ORF">NHN17_01130</name>
</gene>
<keyword evidence="3" id="KW-0949">S-adenosyl-L-methionine</keyword>
<protein>
    <recommendedName>
        <fullName evidence="1">tRNA-uridine aminocarboxypropyltransferase</fullName>
        <ecNumber evidence="1">2.5.1.25</ecNumber>
    </recommendedName>
</protein>
<evidence type="ECO:0000256" key="2">
    <source>
        <dbReference type="ARBA" id="ARBA00022679"/>
    </source>
</evidence>
<evidence type="ECO:0000256" key="3">
    <source>
        <dbReference type="ARBA" id="ARBA00022691"/>
    </source>
</evidence>
<dbReference type="RefSeq" id="WP_255040261.1">
    <property type="nucleotide sequence ID" value="NZ_JANEYT010000002.1"/>
</dbReference>
<dbReference type="InterPro" id="IPR005636">
    <property type="entry name" value="DTW"/>
</dbReference>
<name>A0ABT1MW05_9GAMM</name>
<keyword evidence="2" id="KW-0808">Transferase</keyword>
<evidence type="ECO:0000256" key="1">
    <source>
        <dbReference type="ARBA" id="ARBA00012386"/>
    </source>
</evidence>
<dbReference type="PANTHER" id="PTHR21392">
    <property type="entry name" value="TRNA-URIDINE AMINOCARBOXYPROPYLTRANSFERASE 2"/>
    <property type="match status" value="1"/>
</dbReference>
<evidence type="ECO:0000313" key="6">
    <source>
        <dbReference type="EMBL" id="MCQ1056668.1"/>
    </source>
</evidence>
<dbReference type="SMART" id="SM01144">
    <property type="entry name" value="DTW"/>
    <property type="match status" value="1"/>
</dbReference>
<sequence length="193" mass="21790">MTTPCPRCGFHHNCICDAEPTLACSHAFVLLTHPKEMGKDTNTGQLMERSLPHCLRQIWDRVTPPQALLDMLADPQYQPWLLFPGDDNMPAVPYQSSDDKTALFILIDATWQEARKMIRRSPWLASLPRIAFTPKGDSAYALRRNQQAGNLCTCEAGIALLETTGFNQDAEQLQQYFNAFIEVFHADKSGHKK</sequence>
<dbReference type="EC" id="2.5.1.25" evidence="1"/>
<evidence type="ECO:0000259" key="5">
    <source>
        <dbReference type="SMART" id="SM01144"/>
    </source>
</evidence>
<dbReference type="Proteomes" id="UP001524460">
    <property type="component" value="Unassembled WGS sequence"/>
</dbReference>
<accession>A0ABT1MW05</accession>
<dbReference type="InterPro" id="IPR039262">
    <property type="entry name" value="DTWD2/TAPT"/>
</dbReference>
<dbReference type="PANTHER" id="PTHR21392:SF1">
    <property type="entry name" value="TRNA-URIDINE AMINOCARBOXYPROPYLTRANSFERASE"/>
    <property type="match status" value="1"/>
</dbReference>
<keyword evidence="4" id="KW-0819">tRNA processing</keyword>
<comment type="caution">
    <text evidence="6">The sequence shown here is derived from an EMBL/GenBank/DDBJ whole genome shotgun (WGS) entry which is preliminary data.</text>
</comment>
<reference evidence="6 7" key="1">
    <citation type="submission" date="2022-07" db="EMBL/GenBank/DDBJ databases">
        <title>Photobacterium pectinilyticum sp. nov., a marine bacterium isolated from surface seawater of Qingdao offshore.</title>
        <authorList>
            <person name="Wang X."/>
        </authorList>
    </citation>
    <scope>NUCLEOTIDE SEQUENCE [LARGE SCALE GENOMIC DNA]</scope>
    <source>
        <strain evidence="6 7">ZSDE20</strain>
    </source>
</reference>
<dbReference type="Pfam" id="PF03942">
    <property type="entry name" value="DTW"/>
    <property type="match status" value="1"/>
</dbReference>
<evidence type="ECO:0000313" key="7">
    <source>
        <dbReference type="Proteomes" id="UP001524460"/>
    </source>
</evidence>
<keyword evidence="7" id="KW-1185">Reference proteome</keyword>